<proteinExistence type="predicted"/>
<evidence type="ECO:0000313" key="2">
    <source>
        <dbReference type="Proteomes" id="UP001163223"/>
    </source>
</evidence>
<accession>A0ACD4NTG5</accession>
<evidence type="ECO:0000313" key="1">
    <source>
        <dbReference type="EMBL" id="WAJ30005.1"/>
    </source>
</evidence>
<dbReference type="EMBL" id="CP113520">
    <property type="protein sequence ID" value="WAJ30005.1"/>
    <property type="molecule type" value="Genomic_DNA"/>
</dbReference>
<protein>
    <submittedName>
        <fullName evidence="1">Uncharacterized protein</fullName>
    </submittedName>
</protein>
<gene>
    <name evidence="1" type="ORF">OXU80_07280</name>
</gene>
<sequence length="115" mass="12007">MAANVTSRPGGDGTASSGSLTEASSGNTDLEAEVTEILNDTTMPIAEKQQRLQELADNYGVAVLGPNADLDGDGEVSPLELQIAEAFGMLAEGGHSYRDEEGREDEPATLPDREA</sequence>
<name>A0ACD4NTG5_9HYPH</name>
<keyword evidence="2" id="KW-1185">Reference proteome</keyword>
<dbReference type="Proteomes" id="UP001163223">
    <property type="component" value="Chromosome"/>
</dbReference>
<reference evidence="1" key="1">
    <citation type="submission" date="2022-11" db="EMBL/GenBank/DDBJ databases">
        <title>beta-Carotene-producing bacterium, Jeongeuplla avenae sp. nov., alleviates the salt stress of Arabidopsis seedlings.</title>
        <authorList>
            <person name="Jiang L."/>
            <person name="Lee J."/>
        </authorList>
    </citation>
    <scope>NUCLEOTIDE SEQUENCE</scope>
    <source>
        <strain evidence="1">DY_R2A_6</strain>
    </source>
</reference>
<organism evidence="1 2">
    <name type="scientific">Antarcticirhabdus aurantiaca</name>
    <dbReference type="NCBI Taxonomy" id="2606717"/>
    <lineage>
        <taxon>Bacteria</taxon>
        <taxon>Pseudomonadati</taxon>
        <taxon>Pseudomonadota</taxon>
        <taxon>Alphaproteobacteria</taxon>
        <taxon>Hyphomicrobiales</taxon>
        <taxon>Aurantimonadaceae</taxon>
        <taxon>Antarcticirhabdus</taxon>
    </lineage>
</organism>